<dbReference type="AlphaFoldDB" id="A0A6A6LS70"/>
<dbReference type="Pfam" id="PF00536">
    <property type="entry name" value="SAM_1"/>
    <property type="match status" value="1"/>
</dbReference>
<sequence length="133" mass="14443">MNKDVLDASRPVNSSTAFMTKSVLPAASTKPAVPFVGQLRPPPSGILHKSSYAVQFADLFLSHGEEQQTVESLLHSLGLGKYAIIFKAEEVDMTALKQMRENDLKELGIPMVISSPPAQYLVAVSMMLNSILI</sequence>
<reference evidence="4 5" key="1">
    <citation type="journal article" date="2020" name="Mol. Plant">
        <title>The Chromosome-Based Rubber Tree Genome Provides New Insights into Spurge Genome Evolution and Rubber Biosynthesis.</title>
        <authorList>
            <person name="Liu J."/>
            <person name="Shi C."/>
            <person name="Shi C.C."/>
            <person name="Li W."/>
            <person name="Zhang Q.J."/>
            <person name="Zhang Y."/>
            <person name="Li K."/>
            <person name="Lu H.F."/>
            <person name="Shi C."/>
            <person name="Zhu S.T."/>
            <person name="Xiao Z.Y."/>
            <person name="Nan H."/>
            <person name="Yue Y."/>
            <person name="Zhu X.G."/>
            <person name="Wu Y."/>
            <person name="Hong X.N."/>
            <person name="Fan G.Y."/>
            <person name="Tong Y."/>
            <person name="Zhang D."/>
            <person name="Mao C.L."/>
            <person name="Liu Y.L."/>
            <person name="Hao S.J."/>
            <person name="Liu W.Q."/>
            <person name="Lv M.Q."/>
            <person name="Zhang H.B."/>
            <person name="Liu Y."/>
            <person name="Hu-Tang G.R."/>
            <person name="Wang J.P."/>
            <person name="Wang J.H."/>
            <person name="Sun Y.H."/>
            <person name="Ni S.B."/>
            <person name="Chen W.B."/>
            <person name="Zhang X.C."/>
            <person name="Jiao Y.N."/>
            <person name="Eichler E.E."/>
            <person name="Li G.H."/>
            <person name="Liu X."/>
            <person name="Gao L.Z."/>
        </authorList>
    </citation>
    <scope>NUCLEOTIDE SEQUENCE [LARGE SCALE GENOMIC DNA]</scope>
    <source>
        <strain evidence="5">cv. GT1</strain>
        <tissue evidence="4">Leaf</tissue>
    </source>
</reference>
<evidence type="ECO:0000313" key="5">
    <source>
        <dbReference type="Proteomes" id="UP000467840"/>
    </source>
</evidence>
<dbReference type="Gene3D" id="1.10.150.50">
    <property type="entry name" value="Transcription Factor, Ets-1"/>
    <property type="match status" value="1"/>
</dbReference>
<dbReference type="EMBL" id="JAAGAX010000010">
    <property type="protein sequence ID" value="KAF2302459.1"/>
    <property type="molecule type" value="Genomic_DNA"/>
</dbReference>
<comment type="caution">
    <text evidence="4">The sequence shown here is derived from an EMBL/GenBank/DDBJ whole genome shotgun (WGS) entry which is preliminary data.</text>
</comment>
<evidence type="ECO:0000313" key="4">
    <source>
        <dbReference type="EMBL" id="KAF2302459.1"/>
    </source>
</evidence>
<evidence type="ECO:0000256" key="2">
    <source>
        <dbReference type="PROSITE-ProRule" id="PRU10141"/>
    </source>
</evidence>
<dbReference type="InterPro" id="IPR017441">
    <property type="entry name" value="Protein_kinase_ATP_BS"/>
</dbReference>
<protein>
    <recommendedName>
        <fullName evidence="3">SAM domain-containing protein</fullName>
    </recommendedName>
</protein>
<dbReference type="InterPro" id="IPR013761">
    <property type="entry name" value="SAM/pointed_sf"/>
</dbReference>
<feature type="binding site" evidence="2">
    <location>
        <position position="97"/>
    </location>
    <ligand>
        <name>ATP</name>
        <dbReference type="ChEBI" id="CHEBI:30616"/>
    </ligand>
</feature>
<name>A0A6A6LS70_HEVBR</name>
<evidence type="ECO:0000259" key="3">
    <source>
        <dbReference type="PROSITE" id="PS50105"/>
    </source>
</evidence>
<feature type="domain" description="SAM" evidence="3">
    <location>
        <begin position="65"/>
        <end position="109"/>
    </location>
</feature>
<keyword evidence="2" id="KW-0067">ATP-binding</keyword>
<dbReference type="PANTHER" id="PTHR10627:SF74">
    <property type="entry name" value="OS08G0526500 PROTEIN"/>
    <property type="match status" value="1"/>
</dbReference>
<keyword evidence="1" id="KW-0677">Repeat</keyword>
<gene>
    <name evidence="4" type="ORF">GH714_036422</name>
</gene>
<keyword evidence="2" id="KW-0547">Nucleotide-binding</keyword>
<dbReference type="SUPFAM" id="SSF47769">
    <property type="entry name" value="SAM/Pointed domain"/>
    <property type="match status" value="1"/>
</dbReference>
<evidence type="ECO:0000256" key="1">
    <source>
        <dbReference type="ARBA" id="ARBA00022737"/>
    </source>
</evidence>
<dbReference type="InterPro" id="IPR001660">
    <property type="entry name" value="SAM"/>
</dbReference>
<dbReference type="PROSITE" id="PS50105">
    <property type="entry name" value="SAM_DOMAIN"/>
    <property type="match status" value="1"/>
</dbReference>
<keyword evidence="5" id="KW-1185">Reference proteome</keyword>
<dbReference type="PANTHER" id="PTHR10627">
    <property type="entry name" value="SCP160"/>
    <property type="match status" value="1"/>
</dbReference>
<dbReference type="Proteomes" id="UP000467840">
    <property type="component" value="Chromosome 4"/>
</dbReference>
<dbReference type="GO" id="GO:0005524">
    <property type="term" value="F:ATP binding"/>
    <property type="evidence" value="ECO:0007669"/>
    <property type="project" value="UniProtKB-UniRule"/>
</dbReference>
<organism evidence="4 5">
    <name type="scientific">Hevea brasiliensis</name>
    <name type="common">Para rubber tree</name>
    <name type="synonym">Siphonia brasiliensis</name>
    <dbReference type="NCBI Taxonomy" id="3981"/>
    <lineage>
        <taxon>Eukaryota</taxon>
        <taxon>Viridiplantae</taxon>
        <taxon>Streptophyta</taxon>
        <taxon>Embryophyta</taxon>
        <taxon>Tracheophyta</taxon>
        <taxon>Spermatophyta</taxon>
        <taxon>Magnoliopsida</taxon>
        <taxon>eudicotyledons</taxon>
        <taxon>Gunneridae</taxon>
        <taxon>Pentapetalae</taxon>
        <taxon>rosids</taxon>
        <taxon>fabids</taxon>
        <taxon>Malpighiales</taxon>
        <taxon>Euphorbiaceae</taxon>
        <taxon>Crotonoideae</taxon>
        <taxon>Micrandreae</taxon>
        <taxon>Hevea</taxon>
    </lineage>
</organism>
<dbReference type="PROSITE" id="PS00107">
    <property type="entry name" value="PROTEIN_KINASE_ATP"/>
    <property type="match status" value="1"/>
</dbReference>
<proteinExistence type="predicted"/>
<accession>A0A6A6LS70</accession>